<name>A0A1T5E934_9SPHI</name>
<keyword evidence="4" id="KW-0378">Hydrolase</keyword>
<dbReference type="PIRSF" id="PIRSF028757">
    <property type="entry name" value="LD-carboxypeptidase"/>
    <property type="match status" value="1"/>
</dbReference>
<dbReference type="STRING" id="1513896.SAMN05660841_02432"/>
<keyword evidence="5" id="KW-0720">Serine protease</keyword>
<dbReference type="AlphaFoldDB" id="A0A1T5E934"/>
<keyword evidence="3" id="KW-0645">Protease</keyword>
<feature type="domain" description="LD-carboxypeptidase C-terminal" evidence="8">
    <location>
        <begin position="171"/>
        <end position="287"/>
    </location>
</feature>
<dbReference type="PANTHER" id="PTHR30237:SF2">
    <property type="entry name" value="MUREIN TETRAPEPTIDE CARBOXYPEPTIDASE"/>
    <property type="match status" value="1"/>
</dbReference>
<reference evidence="10" key="1">
    <citation type="submission" date="2017-02" db="EMBL/GenBank/DDBJ databases">
        <authorList>
            <person name="Varghese N."/>
            <person name="Submissions S."/>
        </authorList>
    </citation>
    <scope>NUCLEOTIDE SEQUENCE [LARGE SCALE GENOMIC DNA]</scope>
    <source>
        <strain evidence="10">DSM 24091</strain>
    </source>
</reference>
<feature type="active site" description="Charge relay system" evidence="6">
    <location>
        <position position="272"/>
    </location>
</feature>
<feature type="active site" description="Charge relay system" evidence="6">
    <location>
        <position position="202"/>
    </location>
</feature>
<dbReference type="RefSeq" id="WP_079643345.1">
    <property type="nucleotide sequence ID" value="NZ_FUZF01000010.1"/>
</dbReference>
<dbReference type="InterPro" id="IPR040449">
    <property type="entry name" value="Peptidase_S66_N"/>
</dbReference>
<comment type="similarity">
    <text evidence="1">Belongs to the peptidase S66 family.</text>
</comment>
<accession>A0A1T5E934</accession>
<evidence type="ECO:0000259" key="8">
    <source>
        <dbReference type="Pfam" id="PF17676"/>
    </source>
</evidence>
<gene>
    <name evidence="9" type="ORF">SAMN05660841_02432</name>
</gene>
<dbReference type="Proteomes" id="UP000190150">
    <property type="component" value="Unassembled WGS sequence"/>
</dbReference>
<evidence type="ECO:0000256" key="6">
    <source>
        <dbReference type="PIRSR" id="PIRSR028757-1"/>
    </source>
</evidence>
<keyword evidence="2 9" id="KW-0121">Carboxypeptidase</keyword>
<keyword evidence="10" id="KW-1185">Reference proteome</keyword>
<organism evidence="9 10">
    <name type="scientific">Sphingobacterium nematocida</name>
    <dbReference type="NCBI Taxonomy" id="1513896"/>
    <lineage>
        <taxon>Bacteria</taxon>
        <taxon>Pseudomonadati</taxon>
        <taxon>Bacteroidota</taxon>
        <taxon>Sphingobacteriia</taxon>
        <taxon>Sphingobacteriales</taxon>
        <taxon>Sphingobacteriaceae</taxon>
        <taxon>Sphingobacterium</taxon>
    </lineage>
</organism>
<dbReference type="InterPro" id="IPR003507">
    <property type="entry name" value="S66_fam"/>
</dbReference>
<evidence type="ECO:0000313" key="9">
    <source>
        <dbReference type="EMBL" id="SKB80343.1"/>
    </source>
</evidence>
<dbReference type="CDD" id="cd07025">
    <property type="entry name" value="Peptidase_S66"/>
    <property type="match status" value="1"/>
</dbReference>
<dbReference type="SUPFAM" id="SSF141986">
    <property type="entry name" value="LD-carboxypeptidase A C-terminal domain-like"/>
    <property type="match status" value="1"/>
</dbReference>
<dbReference type="InterPro" id="IPR040921">
    <property type="entry name" value="Peptidase_S66C"/>
</dbReference>
<dbReference type="GO" id="GO:0004180">
    <property type="term" value="F:carboxypeptidase activity"/>
    <property type="evidence" value="ECO:0007669"/>
    <property type="project" value="UniProtKB-KW"/>
</dbReference>
<evidence type="ECO:0000256" key="1">
    <source>
        <dbReference type="ARBA" id="ARBA00010233"/>
    </source>
</evidence>
<evidence type="ECO:0000313" key="10">
    <source>
        <dbReference type="Proteomes" id="UP000190150"/>
    </source>
</evidence>
<dbReference type="Pfam" id="PF02016">
    <property type="entry name" value="Peptidase_S66"/>
    <property type="match status" value="1"/>
</dbReference>
<dbReference type="PANTHER" id="PTHR30237">
    <property type="entry name" value="MURAMOYLTETRAPEPTIDE CARBOXYPEPTIDASE"/>
    <property type="match status" value="1"/>
</dbReference>
<dbReference type="OrthoDB" id="9807329at2"/>
<evidence type="ECO:0000256" key="2">
    <source>
        <dbReference type="ARBA" id="ARBA00022645"/>
    </source>
</evidence>
<protein>
    <submittedName>
        <fullName evidence="9">Muramoyltetrapeptide carboxypeptidase</fullName>
    </submittedName>
</protein>
<dbReference type="InterPro" id="IPR027478">
    <property type="entry name" value="LdcA_N"/>
</dbReference>
<evidence type="ECO:0000256" key="5">
    <source>
        <dbReference type="ARBA" id="ARBA00022825"/>
    </source>
</evidence>
<dbReference type="Pfam" id="PF17676">
    <property type="entry name" value="Peptidase_S66C"/>
    <property type="match status" value="1"/>
</dbReference>
<dbReference type="Gene3D" id="3.40.50.10740">
    <property type="entry name" value="Class I glutamine amidotransferase-like"/>
    <property type="match status" value="1"/>
</dbReference>
<dbReference type="GO" id="GO:0006508">
    <property type="term" value="P:proteolysis"/>
    <property type="evidence" value="ECO:0007669"/>
    <property type="project" value="UniProtKB-KW"/>
</dbReference>
<dbReference type="Gene3D" id="3.50.30.60">
    <property type="entry name" value="LD-carboxypeptidase A C-terminal domain-like"/>
    <property type="match status" value="1"/>
</dbReference>
<dbReference type="GO" id="GO:0008236">
    <property type="term" value="F:serine-type peptidase activity"/>
    <property type="evidence" value="ECO:0007669"/>
    <property type="project" value="UniProtKB-KW"/>
</dbReference>
<feature type="active site" description="Nucleophile" evidence="6">
    <location>
        <position position="108"/>
    </location>
</feature>
<evidence type="ECO:0000259" key="7">
    <source>
        <dbReference type="Pfam" id="PF02016"/>
    </source>
</evidence>
<dbReference type="InterPro" id="IPR027461">
    <property type="entry name" value="Carboxypeptidase_A_C_sf"/>
</dbReference>
<proteinExistence type="inferred from homology"/>
<evidence type="ECO:0000256" key="4">
    <source>
        <dbReference type="ARBA" id="ARBA00022801"/>
    </source>
</evidence>
<dbReference type="SUPFAM" id="SSF52317">
    <property type="entry name" value="Class I glutamine amidotransferase-like"/>
    <property type="match status" value="1"/>
</dbReference>
<dbReference type="EMBL" id="FUZF01000010">
    <property type="protein sequence ID" value="SKB80343.1"/>
    <property type="molecule type" value="Genomic_DNA"/>
</dbReference>
<evidence type="ECO:0000256" key="3">
    <source>
        <dbReference type="ARBA" id="ARBA00022670"/>
    </source>
</evidence>
<sequence length="302" mass="33693">MNTPAYLKKGDKIAILCPASYISGDLTPAYNILLDWGLELEIAPSTEAQFNQFAGEDKLRAHDLQQALDNPDIKAIIAGRGGYGSVRLIDTLDFSKFKKQPKWLVGFSDITVIHSHIQRQFQIPTIHGQMVKSFLDASPESLQTLKKTLFGKNTDLHYSTPSPNNRPGHSRGILTGGNLAILQSILASASDVDYEDKILFLEDVGESYYNIDRMLWTLKRAKKLDKLKGLIIGGFTSLKDSDPSFGQTIEEIIIDKVREFDYPVAFNCPAGHIDDNRALVFGEEIELTVTTEKTSITYPNRK</sequence>
<dbReference type="InterPro" id="IPR029062">
    <property type="entry name" value="Class_I_gatase-like"/>
</dbReference>
<feature type="domain" description="LD-carboxypeptidase N-terminal" evidence="7">
    <location>
        <begin position="13"/>
        <end position="128"/>
    </location>
</feature>